<dbReference type="AlphaFoldDB" id="A0A9D1J5V6"/>
<gene>
    <name evidence="4" type="ORF">IAC94_01635</name>
</gene>
<evidence type="ECO:0000259" key="3">
    <source>
        <dbReference type="Pfam" id="PF00561"/>
    </source>
</evidence>
<name>A0A9D1J5V6_9BACT</name>
<dbReference type="InterPro" id="IPR029058">
    <property type="entry name" value="AB_hydrolase_fold"/>
</dbReference>
<dbReference type="Proteomes" id="UP000886744">
    <property type="component" value="Unassembled WGS sequence"/>
</dbReference>
<feature type="region of interest" description="Disordered" evidence="1">
    <location>
        <begin position="186"/>
        <end position="213"/>
    </location>
</feature>
<protein>
    <submittedName>
        <fullName evidence="4">Alpha/beta fold hydrolase</fullName>
    </submittedName>
</protein>
<dbReference type="SUPFAM" id="SSF53474">
    <property type="entry name" value="alpha/beta-Hydrolases"/>
    <property type="match status" value="1"/>
</dbReference>
<dbReference type="EMBL" id="DVHI01000025">
    <property type="protein sequence ID" value="HIR62211.1"/>
    <property type="molecule type" value="Genomic_DNA"/>
</dbReference>
<evidence type="ECO:0000313" key="4">
    <source>
        <dbReference type="EMBL" id="HIR62211.1"/>
    </source>
</evidence>
<feature type="domain" description="AB hydrolase-1" evidence="3">
    <location>
        <begin position="76"/>
        <end position="180"/>
    </location>
</feature>
<reference evidence="4" key="1">
    <citation type="submission" date="2020-10" db="EMBL/GenBank/DDBJ databases">
        <authorList>
            <person name="Gilroy R."/>
        </authorList>
    </citation>
    <scope>NUCLEOTIDE SEQUENCE</scope>
    <source>
        <strain evidence="4">ChiHjej13B12-12457</strain>
    </source>
</reference>
<comment type="caution">
    <text evidence="4">The sequence shown here is derived from an EMBL/GenBank/DDBJ whole genome shotgun (WGS) entry which is preliminary data.</text>
</comment>
<evidence type="ECO:0000256" key="1">
    <source>
        <dbReference type="SAM" id="MobiDB-lite"/>
    </source>
</evidence>
<evidence type="ECO:0000256" key="2">
    <source>
        <dbReference type="SAM" id="SignalP"/>
    </source>
</evidence>
<accession>A0A9D1J5V6</accession>
<keyword evidence="4" id="KW-0378">Hydrolase</keyword>
<feature type="signal peptide" evidence="2">
    <location>
        <begin position="1"/>
        <end position="23"/>
    </location>
</feature>
<dbReference type="InterPro" id="IPR000073">
    <property type="entry name" value="AB_hydrolase_1"/>
</dbReference>
<feature type="chain" id="PRO_5038931237" evidence="2">
    <location>
        <begin position="24"/>
        <end position="290"/>
    </location>
</feature>
<organism evidence="4 5">
    <name type="scientific">Candidatus Coprenecus avistercoris</name>
    <dbReference type="NCBI Taxonomy" id="2840730"/>
    <lineage>
        <taxon>Bacteria</taxon>
        <taxon>Pseudomonadati</taxon>
        <taxon>Bacteroidota</taxon>
        <taxon>Bacteroidia</taxon>
        <taxon>Bacteroidales</taxon>
        <taxon>Rikenellaceae</taxon>
        <taxon>Rikenellaceae incertae sedis</taxon>
        <taxon>Candidatus Coprenecus</taxon>
    </lineage>
</organism>
<keyword evidence="2" id="KW-0732">Signal</keyword>
<dbReference type="Gene3D" id="3.40.50.1820">
    <property type="entry name" value="alpha/beta hydrolase"/>
    <property type="match status" value="1"/>
</dbReference>
<reference evidence="4" key="2">
    <citation type="journal article" date="2021" name="PeerJ">
        <title>Extensive microbial diversity within the chicken gut microbiome revealed by metagenomics and culture.</title>
        <authorList>
            <person name="Gilroy R."/>
            <person name="Ravi A."/>
            <person name="Getino M."/>
            <person name="Pursley I."/>
            <person name="Horton D.L."/>
            <person name="Alikhan N.F."/>
            <person name="Baker D."/>
            <person name="Gharbi K."/>
            <person name="Hall N."/>
            <person name="Watson M."/>
            <person name="Adriaenssens E.M."/>
            <person name="Foster-Nyarko E."/>
            <person name="Jarju S."/>
            <person name="Secka A."/>
            <person name="Antonio M."/>
            <person name="Oren A."/>
            <person name="Chaudhuri R.R."/>
            <person name="La Ragione R."/>
            <person name="Hildebrand F."/>
            <person name="Pallen M.J."/>
        </authorList>
    </citation>
    <scope>NUCLEOTIDE SEQUENCE</scope>
    <source>
        <strain evidence="4">ChiHjej13B12-12457</strain>
    </source>
</reference>
<dbReference type="GO" id="GO:0016787">
    <property type="term" value="F:hydrolase activity"/>
    <property type="evidence" value="ECO:0007669"/>
    <property type="project" value="UniProtKB-KW"/>
</dbReference>
<proteinExistence type="predicted"/>
<evidence type="ECO:0000313" key="5">
    <source>
        <dbReference type="Proteomes" id="UP000886744"/>
    </source>
</evidence>
<sequence length="290" mass="31727">MKTTSRLLASALILLASITAAHAINPQKEYTYTPKDFGIEYVEDSVVTSDGYRINIWNLPSTGENGRSVLIACADAGNMGQWLGIGATLCFLGYDVWMFDYRGFGGSQDFATDRDMLYHSEYLRDFGAVLEHIAVLRDRPVDVLAFSMGTIMVGEHLRQYPGRKSLIRSCVMDGFISDPAESVRILNGGKDNGNGNGSDNGKAANSGSGGKTVRLPATPLLSPGFRPQDISVPMLLIHATEDTVSPRRLLEPLTVSPLVTLLEFDCKHLQAAFTHTEEYFTALDTFLKAH</sequence>
<dbReference type="Pfam" id="PF00561">
    <property type="entry name" value="Abhydrolase_1"/>
    <property type="match status" value="1"/>
</dbReference>